<keyword evidence="6" id="KW-1185">Reference proteome</keyword>
<dbReference type="EMBL" id="AJWN02000040">
    <property type="protein sequence ID" value="OEE62246.1"/>
    <property type="molecule type" value="Genomic_DNA"/>
</dbReference>
<evidence type="ECO:0000259" key="4">
    <source>
        <dbReference type="PROSITE" id="PS51755"/>
    </source>
</evidence>
<dbReference type="Pfam" id="PF00486">
    <property type="entry name" value="Trans_reg_C"/>
    <property type="match status" value="1"/>
</dbReference>
<dbReference type="PROSITE" id="PS51755">
    <property type="entry name" value="OMPR_PHOB"/>
    <property type="match status" value="1"/>
</dbReference>
<dbReference type="Gene3D" id="1.10.10.10">
    <property type="entry name" value="Winged helix-like DNA-binding domain superfamily/Winged helix DNA-binding domain"/>
    <property type="match status" value="1"/>
</dbReference>
<evidence type="ECO:0000256" key="3">
    <source>
        <dbReference type="SAM" id="Phobius"/>
    </source>
</evidence>
<proteinExistence type="predicted"/>
<gene>
    <name evidence="5" type="ORF">A1OK_01690</name>
</gene>
<keyword evidence="1 2" id="KW-0238">DNA-binding</keyword>
<accession>A0A1E5C9V1</accession>
<dbReference type="InterPro" id="IPR001867">
    <property type="entry name" value="OmpR/PhoB-type_DNA-bd"/>
</dbReference>
<evidence type="ECO:0000313" key="5">
    <source>
        <dbReference type="EMBL" id="OEE62246.1"/>
    </source>
</evidence>
<name>A0A1E5C9V1_9GAMM</name>
<comment type="caution">
    <text evidence="5">The sequence shown here is derived from an EMBL/GenBank/DDBJ whole genome shotgun (WGS) entry which is preliminary data.</text>
</comment>
<feature type="DNA-binding region" description="OmpR/PhoB-type" evidence="2">
    <location>
        <begin position="2"/>
        <end position="102"/>
    </location>
</feature>
<keyword evidence="3" id="KW-0472">Membrane</keyword>
<dbReference type="CDD" id="cd00383">
    <property type="entry name" value="trans_reg_C"/>
    <property type="match status" value="1"/>
</dbReference>
<evidence type="ECO:0000256" key="1">
    <source>
        <dbReference type="ARBA" id="ARBA00023125"/>
    </source>
</evidence>
<reference evidence="5 6" key="1">
    <citation type="journal article" date="2012" name="Science">
        <title>Ecological populations of bacteria act as socially cohesive units of antibiotic production and resistance.</title>
        <authorList>
            <person name="Cordero O.X."/>
            <person name="Wildschutte H."/>
            <person name="Kirkup B."/>
            <person name="Proehl S."/>
            <person name="Ngo L."/>
            <person name="Hussain F."/>
            <person name="Le Roux F."/>
            <person name="Mincer T."/>
            <person name="Polz M.F."/>
        </authorList>
    </citation>
    <scope>NUCLEOTIDE SEQUENCE [LARGE SCALE GENOMIC DNA]</scope>
    <source>
        <strain evidence="5 6">FF-454</strain>
    </source>
</reference>
<dbReference type="GO" id="GO:0006355">
    <property type="term" value="P:regulation of DNA-templated transcription"/>
    <property type="evidence" value="ECO:0007669"/>
    <property type="project" value="InterPro"/>
</dbReference>
<feature type="domain" description="OmpR/PhoB-type" evidence="4">
    <location>
        <begin position="2"/>
        <end position="102"/>
    </location>
</feature>
<dbReference type="InterPro" id="IPR016032">
    <property type="entry name" value="Sig_transdc_resp-reg_C-effctor"/>
</dbReference>
<organism evidence="5 6">
    <name type="scientific">Enterovibrio norvegicus FF-454</name>
    <dbReference type="NCBI Taxonomy" id="1185651"/>
    <lineage>
        <taxon>Bacteria</taxon>
        <taxon>Pseudomonadati</taxon>
        <taxon>Pseudomonadota</taxon>
        <taxon>Gammaproteobacteria</taxon>
        <taxon>Vibrionales</taxon>
        <taxon>Vibrionaceae</taxon>
        <taxon>Enterovibrio</taxon>
    </lineage>
</organism>
<dbReference type="Proteomes" id="UP000095039">
    <property type="component" value="Unassembled WGS sequence"/>
</dbReference>
<sequence>MSSLIREENMHSYIFDRLKKTIFNNSTGEVSKLSISESMVLSHLIENKGNEVTKSDLIAAGWPMRVVGPNSLTMAIKAIRQALSDKGEIIETLPGKGYMLHSGFIEDSLDEKIGDAPNVKDSATAEPTVSENNDPVARFYEGEEVKSIPHKKENVIHNKKTKLVLITLLFFIYALSFFVSFVFQSHQASLECITFDGKVVCSTSGHIGDTSGLEDGEYLYGHYNGEAEASFKKVE</sequence>
<keyword evidence="3" id="KW-0812">Transmembrane</keyword>
<keyword evidence="3" id="KW-1133">Transmembrane helix</keyword>
<dbReference type="RefSeq" id="WP_016962204.1">
    <property type="nucleotide sequence ID" value="NZ_AJWN02000040.1"/>
</dbReference>
<dbReference type="GO" id="GO:0000160">
    <property type="term" value="P:phosphorelay signal transduction system"/>
    <property type="evidence" value="ECO:0007669"/>
    <property type="project" value="InterPro"/>
</dbReference>
<dbReference type="InterPro" id="IPR036388">
    <property type="entry name" value="WH-like_DNA-bd_sf"/>
</dbReference>
<dbReference type="AlphaFoldDB" id="A0A1E5C9V1"/>
<feature type="transmembrane region" description="Helical" evidence="3">
    <location>
        <begin position="163"/>
        <end position="183"/>
    </location>
</feature>
<protein>
    <recommendedName>
        <fullName evidence="4">OmpR/PhoB-type domain-containing protein</fullName>
    </recommendedName>
</protein>
<dbReference type="GO" id="GO:0003677">
    <property type="term" value="F:DNA binding"/>
    <property type="evidence" value="ECO:0007669"/>
    <property type="project" value="UniProtKB-UniRule"/>
</dbReference>
<dbReference type="SMART" id="SM00862">
    <property type="entry name" value="Trans_reg_C"/>
    <property type="match status" value="1"/>
</dbReference>
<evidence type="ECO:0000256" key="2">
    <source>
        <dbReference type="PROSITE-ProRule" id="PRU01091"/>
    </source>
</evidence>
<dbReference type="SUPFAM" id="SSF46894">
    <property type="entry name" value="C-terminal effector domain of the bipartite response regulators"/>
    <property type="match status" value="1"/>
</dbReference>
<evidence type="ECO:0000313" key="6">
    <source>
        <dbReference type="Proteomes" id="UP000095039"/>
    </source>
</evidence>